<evidence type="ECO:0000313" key="4">
    <source>
        <dbReference type="Proteomes" id="UP000500767"/>
    </source>
</evidence>
<sequence>MICVRIAYSSPDRNIDRANLLEAHKAFLRSGALTILQSGPIFDQEGVQTGAIVIADAPDIETMKAVCAKDPFVMHGIYDRISFSEGRVTIGQVV</sequence>
<gene>
    <name evidence="3" type="ORF">HN018_04265</name>
</gene>
<dbReference type="KEGG" id="lck:HN018_04265"/>
<comment type="similarity">
    <text evidence="1">Belongs to the YciI family.</text>
</comment>
<dbReference type="Gene3D" id="3.30.70.1060">
    <property type="entry name" value="Dimeric alpha+beta barrel"/>
    <property type="match status" value="1"/>
</dbReference>
<evidence type="ECO:0000259" key="2">
    <source>
        <dbReference type="Pfam" id="PF03795"/>
    </source>
</evidence>
<proteinExistence type="inferred from homology"/>
<accession>A0A6M8HLZ3</accession>
<reference evidence="3 4" key="1">
    <citation type="journal article" date="2014" name="World J. Microbiol. Biotechnol.">
        <title>Biodiversity and physiological characteristics of Antarctic and Arctic lichens-associated bacteria.</title>
        <authorList>
            <person name="Lee Y.M."/>
            <person name="Kim E.H."/>
            <person name="Lee H.K."/>
            <person name="Hong S.G."/>
        </authorList>
    </citation>
    <scope>NUCLEOTIDE SEQUENCE [LARGE SCALE GENOMIC DNA]</scope>
    <source>
        <strain evidence="3 4">PAMC 26569</strain>
    </source>
</reference>
<dbReference type="InterPro" id="IPR011008">
    <property type="entry name" value="Dimeric_a/b-barrel"/>
</dbReference>
<dbReference type="Pfam" id="PF03795">
    <property type="entry name" value="YCII"/>
    <property type="match status" value="1"/>
</dbReference>
<protein>
    <submittedName>
        <fullName evidence="3">YciI family protein</fullName>
    </submittedName>
</protein>
<evidence type="ECO:0000313" key="3">
    <source>
        <dbReference type="EMBL" id="QKE89352.1"/>
    </source>
</evidence>
<dbReference type="SUPFAM" id="SSF54909">
    <property type="entry name" value="Dimeric alpha+beta barrel"/>
    <property type="match status" value="1"/>
</dbReference>
<dbReference type="Proteomes" id="UP000500767">
    <property type="component" value="Chromosome"/>
</dbReference>
<keyword evidence="4" id="KW-1185">Reference proteome</keyword>
<dbReference type="EMBL" id="CP053708">
    <property type="protein sequence ID" value="QKE89352.1"/>
    <property type="molecule type" value="Genomic_DNA"/>
</dbReference>
<dbReference type="RefSeq" id="WP_171837478.1">
    <property type="nucleotide sequence ID" value="NZ_CP053708.1"/>
</dbReference>
<feature type="domain" description="YCII-related" evidence="2">
    <location>
        <begin position="1"/>
        <end position="80"/>
    </location>
</feature>
<dbReference type="InterPro" id="IPR005545">
    <property type="entry name" value="YCII"/>
</dbReference>
<evidence type="ECO:0000256" key="1">
    <source>
        <dbReference type="ARBA" id="ARBA00007689"/>
    </source>
</evidence>
<name>A0A6M8HLZ3_9PROT</name>
<organism evidence="3 4">
    <name type="scientific">Lichenicola cladoniae</name>
    <dbReference type="NCBI Taxonomy" id="1484109"/>
    <lineage>
        <taxon>Bacteria</taxon>
        <taxon>Pseudomonadati</taxon>
        <taxon>Pseudomonadota</taxon>
        <taxon>Alphaproteobacteria</taxon>
        <taxon>Acetobacterales</taxon>
        <taxon>Acetobacteraceae</taxon>
        <taxon>Lichenicola</taxon>
    </lineage>
</organism>
<dbReference type="AlphaFoldDB" id="A0A6M8HLZ3"/>